<evidence type="ECO:0000259" key="4">
    <source>
        <dbReference type="Pfam" id="PF00561"/>
    </source>
</evidence>
<evidence type="ECO:0000256" key="1">
    <source>
        <dbReference type="ARBA" id="ARBA00010088"/>
    </source>
</evidence>
<evidence type="ECO:0000313" key="6">
    <source>
        <dbReference type="EMBL" id="CAB4862914.1"/>
    </source>
</evidence>
<dbReference type="EMBL" id="CAFBLH010000012">
    <property type="protein sequence ID" value="CAB4862914.1"/>
    <property type="molecule type" value="Genomic_DNA"/>
</dbReference>
<dbReference type="AlphaFoldDB" id="A0A6J7D1Y5"/>
<dbReference type="InterPro" id="IPR013595">
    <property type="entry name" value="Pept_S33_TAP-like_C"/>
</dbReference>
<sequence>MLLLSGCATTESAPSPVASNDLSKLTWKTCYSEFQCATLKVPIDYADLSIGTFDIAVLRYRNPNQHDRIGSLVINPGGPGVSGIEYAIDAEFILNPEILERFDIVGFDPRGVGQSSAIQCLTDSEQDAAFATDPKPDNDSEYAQAITDTQNYVDKCIANTKNLKHFSTAESARDMELLRQSLGDAQLNFMGFSYGTYLGTLYAQQYPDKVGRFVLDGAINPSISVEQQTLIQVEAFDTALANFISDCLRRKDCSLPKNATGSFFTQLFDSVAAKPLVITEGGSTRLITEGLVVTGTAAALYDDVTGWPLLQTAIAQALEGDGTGFAQLADGYYGRTSDGTYLDNQNDANMIIDCLDWPSSSTNEEIRAAATKFVKTAPVFGPYVAYSEITCNLLNQTIGKKVNQSNQNSAQIKLNKPILIIGTTQDPATPYAWAKALSSYILGSRLVTLKGEGHTGYGRGSACTDDAVDTYLTTGQVPAQNITCSQ</sequence>
<proteinExistence type="inferred from homology"/>
<evidence type="ECO:0000256" key="2">
    <source>
        <dbReference type="ARBA" id="ARBA00022729"/>
    </source>
</evidence>
<dbReference type="PANTHER" id="PTHR43248">
    <property type="entry name" value="2-SUCCINYL-6-HYDROXY-2,4-CYCLOHEXADIENE-1-CARBOXYLATE SYNTHASE"/>
    <property type="match status" value="1"/>
</dbReference>
<dbReference type="SUPFAM" id="SSF53474">
    <property type="entry name" value="alpha/beta-Hydrolases"/>
    <property type="match status" value="1"/>
</dbReference>
<keyword evidence="3" id="KW-0378">Hydrolase</keyword>
<name>A0A6J7D1Y5_9ZZZZ</name>
<dbReference type="Gene3D" id="3.40.50.1820">
    <property type="entry name" value="alpha/beta hydrolase"/>
    <property type="match status" value="1"/>
</dbReference>
<dbReference type="InterPro" id="IPR029058">
    <property type="entry name" value="AB_hydrolase_fold"/>
</dbReference>
<reference evidence="6" key="1">
    <citation type="submission" date="2020-05" db="EMBL/GenBank/DDBJ databases">
        <authorList>
            <person name="Chiriac C."/>
            <person name="Salcher M."/>
            <person name="Ghai R."/>
            <person name="Kavagutti S V."/>
        </authorList>
    </citation>
    <scope>NUCLEOTIDE SEQUENCE</scope>
</reference>
<dbReference type="InterPro" id="IPR051601">
    <property type="entry name" value="Serine_prot/Carboxylest_S33"/>
</dbReference>
<dbReference type="InterPro" id="IPR000073">
    <property type="entry name" value="AB_hydrolase_1"/>
</dbReference>
<dbReference type="Pfam" id="PF00561">
    <property type="entry name" value="Abhydrolase_1"/>
    <property type="match status" value="1"/>
</dbReference>
<keyword evidence="2" id="KW-0732">Signal</keyword>
<accession>A0A6J7D1Y5</accession>
<feature type="domain" description="Peptidase S33 tripeptidyl aminopeptidase-like C-terminal" evidence="5">
    <location>
        <begin position="377"/>
        <end position="484"/>
    </location>
</feature>
<evidence type="ECO:0000256" key="3">
    <source>
        <dbReference type="ARBA" id="ARBA00022801"/>
    </source>
</evidence>
<dbReference type="GO" id="GO:0016787">
    <property type="term" value="F:hydrolase activity"/>
    <property type="evidence" value="ECO:0007669"/>
    <property type="project" value="UniProtKB-KW"/>
</dbReference>
<feature type="domain" description="AB hydrolase-1" evidence="4">
    <location>
        <begin position="72"/>
        <end position="267"/>
    </location>
</feature>
<protein>
    <submittedName>
        <fullName evidence="6">Unannotated protein</fullName>
    </submittedName>
</protein>
<dbReference type="PANTHER" id="PTHR43248:SF29">
    <property type="entry name" value="TRIPEPTIDYL AMINOPEPTIDASE"/>
    <property type="match status" value="1"/>
</dbReference>
<gene>
    <name evidence="6" type="ORF">UFOPK3342_00532</name>
</gene>
<evidence type="ECO:0000259" key="5">
    <source>
        <dbReference type="Pfam" id="PF08386"/>
    </source>
</evidence>
<dbReference type="Pfam" id="PF08386">
    <property type="entry name" value="Abhydrolase_4"/>
    <property type="match status" value="1"/>
</dbReference>
<comment type="similarity">
    <text evidence="1">Belongs to the peptidase S33 family.</text>
</comment>
<organism evidence="6">
    <name type="scientific">freshwater metagenome</name>
    <dbReference type="NCBI Taxonomy" id="449393"/>
    <lineage>
        <taxon>unclassified sequences</taxon>
        <taxon>metagenomes</taxon>
        <taxon>ecological metagenomes</taxon>
    </lineage>
</organism>